<accession>A0AA39NCY6</accession>
<dbReference type="Proteomes" id="UP001175227">
    <property type="component" value="Unassembled WGS sequence"/>
</dbReference>
<comment type="caution">
    <text evidence="2">The sequence shown here is derived from an EMBL/GenBank/DDBJ whole genome shotgun (WGS) entry which is preliminary data.</text>
</comment>
<name>A0AA39NCY6_9AGAR</name>
<dbReference type="EMBL" id="JAUEPR010000112">
    <property type="protein sequence ID" value="KAK0463360.1"/>
    <property type="molecule type" value="Genomic_DNA"/>
</dbReference>
<evidence type="ECO:0000313" key="3">
    <source>
        <dbReference type="Proteomes" id="UP001175227"/>
    </source>
</evidence>
<evidence type="ECO:0000256" key="1">
    <source>
        <dbReference type="SAM" id="MobiDB-lite"/>
    </source>
</evidence>
<gene>
    <name evidence="2" type="ORF">IW261DRAFT_1427713</name>
</gene>
<sequence length="124" mass="14236">MHIEDEHLHQCKVAIADTDTPLALQIAAYRNGRECFYAKHMQRFYVLSKDIRFTGSITVGRVVVQQDRFRLEEAEDVMNVDDDSVDIGSNNDGKSNDSDNEESEKVVFEEVQAMIHVLEDNERC</sequence>
<feature type="region of interest" description="Disordered" evidence="1">
    <location>
        <begin position="80"/>
        <end position="103"/>
    </location>
</feature>
<organism evidence="2 3">
    <name type="scientific">Armillaria novae-zelandiae</name>
    <dbReference type="NCBI Taxonomy" id="153914"/>
    <lineage>
        <taxon>Eukaryota</taxon>
        <taxon>Fungi</taxon>
        <taxon>Dikarya</taxon>
        <taxon>Basidiomycota</taxon>
        <taxon>Agaricomycotina</taxon>
        <taxon>Agaricomycetes</taxon>
        <taxon>Agaricomycetidae</taxon>
        <taxon>Agaricales</taxon>
        <taxon>Marasmiineae</taxon>
        <taxon>Physalacriaceae</taxon>
        <taxon>Armillaria</taxon>
    </lineage>
</organism>
<protein>
    <submittedName>
        <fullName evidence="2">Uncharacterized protein</fullName>
    </submittedName>
</protein>
<keyword evidence="3" id="KW-1185">Reference proteome</keyword>
<dbReference type="AlphaFoldDB" id="A0AA39NCY6"/>
<proteinExistence type="predicted"/>
<reference evidence="2" key="1">
    <citation type="submission" date="2023-06" db="EMBL/GenBank/DDBJ databases">
        <authorList>
            <consortium name="Lawrence Berkeley National Laboratory"/>
            <person name="Ahrendt S."/>
            <person name="Sahu N."/>
            <person name="Indic B."/>
            <person name="Wong-Bajracharya J."/>
            <person name="Merenyi Z."/>
            <person name="Ke H.-M."/>
            <person name="Monk M."/>
            <person name="Kocsube S."/>
            <person name="Drula E."/>
            <person name="Lipzen A."/>
            <person name="Balint B."/>
            <person name="Henrissat B."/>
            <person name="Andreopoulos B."/>
            <person name="Martin F.M."/>
            <person name="Harder C.B."/>
            <person name="Rigling D."/>
            <person name="Ford K.L."/>
            <person name="Foster G.D."/>
            <person name="Pangilinan J."/>
            <person name="Papanicolaou A."/>
            <person name="Barry K."/>
            <person name="LaButti K."/>
            <person name="Viragh M."/>
            <person name="Koriabine M."/>
            <person name="Yan M."/>
            <person name="Riley R."/>
            <person name="Champramary S."/>
            <person name="Plett K.L."/>
            <person name="Tsai I.J."/>
            <person name="Slot J."/>
            <person name="Sipos G."/>
            <person name="Plett J."/>
            <person name="Nagy L.G."/>
            <person name="Grigoriev I.V."/>
        </authorList>
    </citation>
    <scope>NUCLEOTIDE SEQUENCE</scope>
    <source>
        <strain evidence="2">ICMP 16352</strain>
    </source>
</reference>
<evidence type="ECO:0000313" key="2">
    <source>
        <dbReference type="EMBL" id="KAK0463360.1"/>
    </source>
</evidence>